<gene>
    <name evidence="2" type="ORF">ACFOPH_09655</name>
</gene>
<keyword evidence="1" id="KW-1133">Transmembrane helix</keyword>
<dbReference type="InterPro" id="IPR008620">
    <property type="entry name" value="FixH"/>
</dbReference>
<keyword evidence="3" id="KW-1185">Reference proteome</keyword>
<dbReference type="Pfam" id="PF05751">
    <property type="entry name" value="FixH"/>
    <property type="match status" value="1"/>
</dbReference>
<evidence type="ECO:0000256" key="1">
    <source>
        <dbReference type="SAM" id="Phobius"/>
    </source>
</evidence>
<dbReference type="Proteomes" id="UP001595665">
    <property type="component" value="Unassembled WGS sequence"/>
</dbReference>
<evidence type="ECO:0000313" key="3">
    <source>
        <dbReference type="Proteomes" id="UP001595665"/>
    </source>
</evidence>
<dbReference type="RefSeq" id="WP_379734958.1">
    <property type="nucleotide sequence ID" value="NZ_JBHRVV010000001.1"/>
</dbReference>
<evidence type="ECO:0000313" key="2">
    <source>
        <dbReference type="EMBL" id="MFC3458511.1"/>
    </source>
</evidence>
<keyword evidence="1" id="KW-0472">Membrane</keyword>
<sequence length="174" mass="19539">MQATSSPAAGTPWYRHRWPWFIMLGPLAVMLATAVTVVLALRTPDAVVVDDYYKQGKAINQDLRRDHVATSLKLVLDARFDARSGMLAGRLHSFGRPMLAPFRIYLAHPTQPQKDLALEVLPDDYGHFRLEVPGLEMTHWQVVVEGEGRQWRLARSWSPGKDAGLKIAADEVEP</sequence>
<comment type="caution">
    <text evidence="2">The sequence shown here is derived from an EMBL/GenBank/DDBJ whole genome shotgun (WGS) entry which is preliminary data.</text>
</comment>
<protein>
    <submittedName>
        <fullName evidence="2">FixH family protein</fullName>
    </submittedName>
</protein>
<feature type="transmembrane region" description="Helical" evidence="1">
    <location>
        <begin position="20"/>
        <end position="41"/>
    </location>
</feature>
<reference evidence="3" key="1">
    <citation type="journal article" date="2019" name="Int. J. Syst. Evol. Microbiol.">
        <title>The Global Catalogue of Microorganisms (GCM) 10K type strain sequencing project: providing services to taxonomists for standard genome sequencing and annotation.</title>
        <authorList>
            <consortium name="The Broad Institute Genomics Platform"/>
            <consortium name="The Broad Institute Genome Sequencing Center for Infectious Disease"/>
            <person name="Wu L."/>
            <person name="Ma J."/>
        </authorList>
    </citation>
    <scope>NUCLEOTIDE SEQUENCE [LARGE SCALE GENOMIC DNA]</scope>
    <source>
        <strain evidence="3">CCM 7480</strain>
    </source>
</reference>
<name>A0ABV7PJ89_9BURK</name>
<dbReference type="EMBL" id="JBHRVV010000001">
    <property type="protein sequence ID" value="MFC3458511.1"/>
    <property type="molecule type" value="Genomic_DNA"/>
</dbReference>
<keyword evidence="1" id="KW-0812">Transmembrane</keyword>
<organism evidence="2 3">
    <name type="scientific">Massilia haematophila</name>
    <dbReference type="NCBI Taxonomy" id="457923"/>
    <lineage>
        <taxon>Bacteria</taxon>
        <taxon>Pseudomonadati</taxon>
        <taxon>Pseudomonadota</taxon>
        <taxon>Betaproteobacteria</taxon>
        <taxon>Burkholderiales</taxon>
        <taxon>Oxalobacteraceae</taxon>
        <taxon>Telluria group</taxon>
        <taxon>Massilia</taxon>
    </lineage>
</organism>
<proteinExistence type="predicted"/>
<accession>A0ABV7PJ89</accession>